<feature type="region of interest" description="Disordered" evidence="1">
    <location>
        <begin position="1"/>
        <end position="29"/>
    </location>
</feature>
<gene>
    <name evidence="2" type="ORF">F2Q65_18975</name>
</gene>
<organism evidence="2 3">
    <name type="scientific">Thiohalocapsa marina</name>
    <dbReference type="NCBI Taxonomy" id="424902"/>
    <lineage>
        <taxon>Bacteria</taxon>
        <taxon>Pseudomonadati</taxon>
        <taxon>Pseudomonadota</taxon>
        <taxon>Gammaproteobacteria</taxon>
        <taxon>Chromatiales</taxon>
        <taxon>Chromatiaceae</taxon>
        <taxon>Thiohalocapsa</taxon>
    </lineage>
</organism>
<keyword evidence="3" id="KW-1185">Reference proteome</keyword>
<dbReference type="EMBL" id="VWXX01000064">
    <property type="protein sequence ID" value="KAA6181713.1"/>
    <property type="molecule type" value="Genomic_DNA"/>
</dbReference>
<dbReference type="OrthoDB" id="9801383at2"/>
<proteinExistence type="predicted"/>
<sequence length="83" mass="8686">MERDRDPAQHPRCGWIATDGMPGSGGAKGFGQNDGVFAVPVQGEHRGLLRQFLSGVPDACAVSAESVLRLAFGCAATHGHRQA</sequence>
<accession>A0A5M8FA54</accession>
<comment type="caution">
    <text evidence="2">The sequence shown here is derived from an EMBL/GenBank/DDBJ whole genome shotgun (WGS) entry which is preliminary data.</text>
</comment>
<evidence type="ECO:0000313" key="3">
    <source>
        <dbReference type="Proteomes" id="UP000322981"/>
    </source>
</evidence>
<protein>
    <submittedName>
        <fullName evidence="2">Uncharacterized protein</fullName>
    </submittedName>
</protein>
<dbReference type="AlphaFoldDB" id="A0A5M8FA54"/>
<evidence type="ECO:0000256" key="1">
    <source>
        <dbReference type="SAM" id="MobiDB-lite"/>
    </source>
</evidence>
<reference evidence="2 3" key="1">
    <citation type="submission" date="2019-09" db="EMBL/GenBank/DDBJ databases">
        <title>Whole-genome sequence of the purple sulfur bacterium Thiohalocapsa marina DSM 19078.</title>
        <authorList>
            <person name="Kyndt J.A."/>
            <person name="Meyer T.E."/>
        </authorList>
    </citation>
    <scope>NUCLEOTIDE SEQUENCE [LARGE SCALE GENOMIC DNA]</scope>
    <source>
        <strain evidence="2 3">DSM 19078</strain>
    </source>
</reference>
<evidence type="ECO:0000313" key="2">
    <source>
        <dbReference type="EMBL" id="KAA6181713.1"/>
    </source>
</evidence>
<dbReference type="Proteomes" id="UP000322981">
    <property type="component" value="Unassembled WGS sequence"/>
</dbReference>
<name>A0A5M8FA54_9GAMM</name>